<dbReference type="PRINTS" id="PR00756">
    <property type="entry name" value="ALADIPTASE"/>
</dbReference>
<dbReference type="PROSITE" id="PS51257">
    <property type="entry name" value="PROKAR_LIPOPROTEIN"/>
    <property type="match status" value="1"/>
</dbReference>
<evidence type="ECO:0000259" key="12">
    <source>
        <dbReference type="Pfam" id="PF17900"/>
    </source>
</evidence>
<feature type="chain" id="PRO_5026327101" evidence="9">
    <location>
        <begin position="27"/>
        <end position="904"/>
    </location>
</feature>
<comment type="similarity">
    <text evidence="3">Belongs to the peptidase M1 family.</text>
</comment>
<evidence type="ECO:0000259" key="11">
    <source>
        <dbReference type="Pfam" id="PF11838"/>
    </source>
</evidence>
<dbReference type="EMBL" id="GGYP01004845">
    <property type="protein sequence ID" value="MDE49616.1"/>
    <property type="molecule type" value="Transcribed_RNA"/>
</dbReference>
<dbReference type="GO" id="GO:0005737">
    <property type="term" value="C:cytoplasm"/>
    <property type="evidence" value="ECO:0007669"/>
    <property type="project" value="TreeGrafter"/>
</dbReference>
<keyword evidence="8" id="KW-0482">Metalloprotease</keyword>
<dbReference type="GO" id="GO:0005615">
    <property type="term" value="C:extracellular space"/>
    <property type="evidence" value="ECO:0007669"/>
    <property type="project" value="TreeGrafter"/>
</dbReference>
<accession>A0A6G1SGE8</accession>
<evidence type="ECO:0000256" key="5">
    <source>
        <dbReference type="ARBA" id="ARBA00022723"/>
    </source>
</evidence>
<evidence type="ECO:0000256" key="9">
    <source>
        <dbReference type="SAM" id="SignalP"/>
    </source>
</evidence>
<keyword evidence="5" id="KW-0479">Metal-binding</keyword>
<comment type="cofactor">
    <cofactor evidence="1">
        <name>Zn(2+)</name>
        <dbReference type="ChEBI" id="CHEBI:29105"/>
    </cofactor>
</comment>
<evidence type="ECO:0000313" key="13">
    <source>
        <dbReference type="EMBL" id="MDE49616.1"/>
    </source>
</evidence>
<keyword evidence="4" id="KW-0645">Protease</keyword>
<dbReference type="Gene3D" id="2.60.40.1730">
    <property type="entry name" value="tricorn interacting facor f3 domain"/>
    <property type="match status" value="1"/>
</dbReference>
<dbReference type="Pfam" id="PF11838">
    <property type="entry name" value="ERAP1_C"/>
    <property type="match status" value="1"/>
</dbReference>
<dbReference type="PANTHER" id="PTHR11533">
    <property type="entry name" value="PROTEASE M1 ZINC METALLOPROTEASE"/>
    <property type="match status" value="1"/>
</dbReference>
<keyword evidence="9" id="KW-0732">Signal</keyword>
<feature type="domain" description="Aminopeptidase N-like N-terminal" evidence="12">
    <location>
        <begin position="119"/>
        <end position="285"/>
    </location>
</feature>
<dbReference type="Pfam" id="PF17900">
    <property type="entry name" value="Peptidase_M1_N"/>
    <property type="match status" value="1"/>
</dbReference>
<organism evidence="13">
    <name type="scientific">Aceria tosichella</name>
    <name type="common">wheat curl mite</name>
    <dbReference type="NCBI Taxonomy" id="561515"/>
    <lineage>
        <taxon>Eukaryota</taxon>
        <taxon>Metazoa</taxon>
        <taxon>Ecdysozoa</taxon>
        <taxon>Arthropoda</taxon>
        <taxon>Chelicerata</taxon>
        <taxon>Arachnida</taxon>
        <taxon>Acari</taxon>
        <taxon>Acariformes</taxon>
        <taxon>Trombidiformes</taxon>
        <taxon>Prostigmata</taxon>
        <taxon>Eupodina</taxon>
        <taxon>Eriophyoidea</taxon>
        <taxon>Eriophyidae</taxon>
        <taxon>Eriophyinae</taxon>
        <taxon>Aceriini</taxon>
        <taxon>Aceria</taxon>
    </lineage>
</organism>
<feature type="domain" description="ERAP1-like C-terminal" evidence="11">
    <location>
        <begin position="654"/>
        <end position="870"/>
    </location>
</feature>
<dbReference type="Gene3D" id="1.25.50.20">
    <property type="match status" value="1"/>
</dbReference>
<protein>
    <submittedName>
        <fullName evidence="13">Glutamyl aminopeptidase</fullName>
    </submittedName>
</protein>
<dbReference type="GO" id="GO:0005886">
    <property type="term" value="C:plasma membrane"/>
    <property type="evidence" value="ECO:0007669"/>
    <property type="project" value="UniProtKB-SubCell"/>
</dbReference>
<sequence>MRCTMSHSMAVRLIYWVIILFAGCLGDQSAEDAAEFQSFDDDTQIEVPFHRLPTHVKPVKYTIDLDFVSPITETRDRDESWHYAGMVTIDVEFTSLTTSIKDTILSCFDSECREKKAFSQKRIIMHADNMVKITDVQVVTKNGDSSVVPLRIVSSGRDSGKQMIVLQMESDLPSGGEMGQIIMKFRAPILRDMHGVYLSETEVEHGQNTPVVYHHIVAKFQPTFARLALPCFDEPSFKARFKLAIKHDKSIGDHPMQAHANMPSELIRQEETHTETIFHESPPMSMHMVAFVLGPFDTTLPEKTTKSGMTLRFLGVPDMQFDGEWAVSVATNVVNVFEKYIDYTLPLKKLDVVVIDELDTDNLESWGLVFLRRHNSPLAGYDLLMDGKPSIGVNLVHTVVHQWFGNLVTAAWWDDFWLIESVSAQAAIDFMQSYHPLLYTEYFVRAGLLSDTLSLDKTGRMHPLSPTKEKLSTSAGIEELFDRLTFMKSASVGEMMVNSLGSDSYKTALQCIVKRFANKSIEFDDYIKCIRTAANEGQNLKGIEKMLHSFSKQSGYPVVNVALKYPEKSHGNSLFVYVEPFYDADSKATEQHSSLSAGKFSWCLPLMVLVANRGEDDFVKQPIKCRADGSFEEIKLPKWFDIHTSFVLVQPEPDISSYYRIRYSDELYEKLMNAILERHIKIMPKARIQIIDDTVALRQSHLVSEYQRSNMFEAFHKDRDYGVKLKLLFGAQSLRETNGDVVPRWLSSSLYDYFLQPDNYYSRQTPALNHEALSRALKELVISGDKSITSMAIDASRRFLDTRGAGHGFSFLFLAEPIYAAVVKYGDKAQIDKLLQQLKKTKYHQDKIHLAEALALSENKQVLEKLVKIMNIPKYSKKIDKEKVITPRSKLTIENGRVALKAND</sequence>
<reference evidence="13" key="1">
    <citation type="submission" date="2018-10" db="EMBL/GenBank/DDBJ databases">
        <title>Transcriptome assembly of Aceria tosichella (Wheat curl mite) Type 2.</title>
        <authorList>
            <person name="Scully E.D."/>
            <person name="Geib S.M."/>
            <person name="Palmer N.A."/>
            <person name="Gupta A.K."/>
            <person name="Sarath G."/>
            <person name="Tatineni S."/>
        </authorList>
    </citation>
    <scope>NUCLEOTIDE SEQUENCE</scope>
    <source>
        <strain evidence="13">LincolnNE</strain>
    </source>
</reference>
<dbReference type="InterPro" id="IPR045357">
    <property type="entry name" value="Aminopeptidase_N-like_N"/>
</dbReference>
<comment type="subcellular location">
    <subcellularLocation>
        <location evidence="2">Cell membrane</location>
        <topology evidence="2">Lipid-anchor</topology>
        <topology evidence="2">GPI-anchor</topology>
    </subcellularLocation>
</comment>
<dbReference type="SUPFAM" id="SSF55486">
    <property type="entry name" value="Metalloproteases ('zincins'), catalytic domain"/>
    <property type="match status" value="1"/>
</dbReference>
<evidence type="ECO:0000259" key="10">
    <source>
        <dbReference type="Pfam" id="PF01433"/>
    </source>
</evidence>
<dbReference type="AlphaFoldDB" id="A0A6G1SGE8"/>
<dbReference type="GO" id="GO:0008270">
    <property type="term" value="F:zinc ion binding"/>
    <property type="evidence" value="ECO:0007669"/>
    <property type="project" value="InterPro"/>
</dbReference>
<keyword evidence="13" id="KW-0031">Aminopeptidase</keyword>
<dbReference type="SUPFAM" id="SSF63737">
    <property type="entry name" value="Leukotriene A4 hydrolase N-terminal domain"/>
    <property type="match status" value="1"/>
</dbReference>
<feature type="domain" description="Peptidase M1 membrane alanine aminopeptidase" evidence="10">
    <location>
        <begin position="325"/>
        <end position="546"/>
    </location>
</feature>
<dbReference type="InterPro" id="IPR014782">
    <property type="entry name" value="Peptidase_M1_dom"/>
</dbReference>
<evidence type="ECO:0000256" key="8">
    <source>
        <dbReference type="ARBA" id="ARBA00023049"/>
    </source>
</evidence>
<dbReference type="GO" id="GO:0006508">
    <property type="term" value="P:proteolysis"/>
    <property type="evidence" value="ECO:0007669"/>
    <property type="project" value="UniProtKB-KW"/>
</dbReference>
<dbReference type="InterPro" id="IPR027268">
    <property type="entry name" value="Peptidase_M4/M1_CTD_sf"/>
</dbReference>
<dbReference type="InterPro" id="IPR050344">
    <property type="entry name" value="Peptidase_M1_aminopeptidases"/>
</dbReference>
<dbReference type="InterPro" id="IPR042097">
    <property type="entry name" value="Aminopeptidase_N-like_N_sf"/>
</dbReference>
<dbReference type="Pfam" id="PF01433">
    <property type="entry name" value="Peptidase_M1"/>
    <property type="match status" value="1"/>
</dbReference>
<dbReference type="InterPro" id="IPR024571">
    <property type="entry name" value="ERAP1-like_C_dom"/>
</dbReference>
<dbReference type="InterPro" id="IPR001930">
    <property type="entry name" value="Peptidase_M1"/>
</dbReference>
<dbReference type="Gene3D" id="1.10.390.10">
    <property type="entry name" value="Neutral Protease Domain 2"/>
    <property type="match status" value="1"/>
</dbReference>
<evidence type="ECO:0000256" key="3">
    <source>
        <dbReference type="ARBA" id="ARBA00010136"/>
    </source>
</evidence>
<name>A0A6G1SGE8_9ACAR</name>
<dbReference type="GO" id="GO:0042277">
    <property type="term" value="F:peptide binding"/>
    <property type="evidence" value="ECO:0007669"/>
    <property type="project" value="TreeGrafter"/>
</dbReference>
<keyword evidence="7" id="KW-0862">Zinc</keyword>
<dbReference type="GO" id="GO:0070006">
    <property type="term" value="F:metalloaminopeptidase activity"/>
    <property type="evidence" value="ECO:0007669"/>
    <property type="project" value="TreeGrafter"/>
</dbReference>
<evidence type="ECO:0000256" key="6">
    <source>
        <dbReference type="ARBA" id="ARBA00022801"/>
    </source>
</evidence>
<evidence type="ECO:0000256" key="4">
    <source>
        <dbReference type="ARBA" id="ARBA00022670"/>
    </source>
</evidence>
<evidence type="ECO:0000256" key="1">
    <source>
        <dbReference type="ARBA" id="ARBA00001947"/>
    </source>
</evidence>
<evidence type="ECO:0000256" key="2">
    <source>
        <dbReference type="ARBA" id="ARBA00004609"/>
    </source>
</evidence>
<keyword evidence="6" id="KW-0378">Hydrolase</keyword>
<gene>
    <name evidence="13" type="primary">Enpep</name>
    <name evidence="13" type="ORF">g.20784</name>
</gene>
<dbReference type="GO" id="GO:0043171">
    <property type="term" value="P:peptide catabolic process"/>
    <property type="evidence" value="ECO:0007669"/>
    <property type="project" value="TreeGrafter"/>
</dbReference>
<evidence type="ECO:0000256" key="7">
    <source>
        <dbReference type="ARBA" id="ARBA00022833"/>
    </source>
</evidence>
<feature type="signal peptide" evidence="9">
    <location>
        <begin position="1"/>
        <end position="26"/>
    </location>
</feature>
<proteinExistence type="inferred from homology"/>
<dbReference type="PANTHER" id="PTHR11533:SF299">
    <property type="entry name" value="AMINOPEPTIDASE"/>
    <property type="match status" value="1"/>
</dbReference>